<dbReference type="STRING" id="15368.I1I711"/>
<feature type="region of interest" description="Disordered" evidence="1">
    <location>
        <begin position="27"/>
        <end position="102"/>
    </location>
</feature>
<dbReference type="FunCoup" id="I1I711">
    <property type="interactions" value="1182"/>
</dbReference>
<evidence type="ECO:0000313" key="3">
    <source>
        <dbReference type="EnsemblPlants" id="KQJ98266"/>
    </source>
</evidence>
<evidence type="ECO:0000313" key="2">
    <source>
        <dbReference type="EMBL" id="KQJ98266.1"/>
    </source>
</evidence>
<dbReference type="AlphaFoldDB" id="I1I711"/>
<name>I1I711_BRADI</name>
<organism evidence="2">
    <name type="scientific">Brachypodium distachyon</name>
    <name type="common">Purple false brome</name>
    <name type="synonym">Trachynia distachya</name>
    <dbReference type="NCBI Taxonomy" id="15368"/>
    <lineage>
        <taxon>Eukaryota</taxon>
        <taxon>Viridiplantae</taxon>
        <taxon>Streptophyta</taxon>
        <taxon>Embryophyta</taxon>
        <taxon>Tracheophyta</taxon>
        <taxon>Spermatophyta</taxon>
        <taxon>Magnoliopsida</taxon>
        <taxon>Liliopsida</taxon>
        <taxon>Poales</taxon>
        <taxon>Poaceae</taxon>
        <taxon>BOP clade</taxon>
        <taxon>Pooideae</taxon>
        <taxon>Stipodae</taxon>
        <taxon>Brachypodieae</taxon>
        <taxon>Brachypodium</taxon>
    </lineage>
</organism>
<dbReference type="KEGG" id="bdi:100841052"/>
<keyword evidence="4" id="KW-1185">Reference proteome</keyword>
<reference evidence="2 3" key="1">
    <citation type="journal article" date="2010" name="Nature">
        <title>Genome sequencing and analysis of the model grass Brachypodium distachyon.</title>
        <authorList>
            <consortium name="International Brachypodium Initiative"/>
        </authorList>
    </citation>
    <scope>NUCLEOTIDE SEQUENCE [LARGE SCALE GENOMIC DNA]</scope>
    <source>
        <strain evidence="2 3">Bd21</strain>
    </source>
</reference>
<dbReference type="RefSeq" id="XP_003574480.1">
    <property type="nucleotide sequence ID" value="XM_003574432.4"/>
</dbReference>
<feature type="compositionally biased region" description="Basic and acidic residues" evidence="1">
    <location>
        <begin position="69"/>
        <end position="82"/>
    </location>
</feature>
<dbReference type="PANTHER" id="PTHR34464:SF7">
    <property type="entry name" value="OS08G0414300 PROTEIN"/>
    <property type="match status" value="1"/>
</dbReference>
<protein>
    <submittedName>
        <fullName evidence="2 3">Uncharacterized protein</fullName>
    </submittedName>
</protein>
<evidence type="ECO:0000256" key="1">
    <source>
        <dbReference type="SAM" id="MobiDB-lite"/>
    </source>
</evidence>
<evidence type="ECO:0000313" key="4">
    <source>
        <dbReference type="Proteomes" id="UP000008810"/>
    </source>
</evidence>
<dbReference type="GeneID" id="100841052"/>
<dbReference type="OMA" id="SHWIWPG"/>
<reference evidence="3" key="3">
    <citation type="submission" date="2018-08" db="UniProtKB">
        <authorList>
            <consortium name="EnsemblPlants"/>
        </authorList>
    </citation>
    <scope>IDENTIFICATION</scope>
    <source>
        <strain evidence="3">cv. Bd21</strain>
    </source>
</reference>
<proteinExistence type="predicted"/>
<dbReference type="PANTHER" id="PTHR34464">
    <property type="entry name" value="OS09G0376300 PROTEIN"/>
    <property type="match status" value="1"/>
</dbReference>
<dbReference type="Proteomes" id="UP000008810">
    <property type="component" value="Chromosome 3"/>
</dbReference>
<dbReference type="Gramene" id="KQJ98266">
    <property type="protein sequence ID" value="KQJ98266"/>
    <property type="gene ID" value="BRADI_3g35800v3"/>
</dbReference>
<dbReference type="OrthoDB" id="686813at2759"/>
<sequence length="174" mass="19166">MAMSLARFSHWIWPGNRTRRARELPAGSTAASHGLFPDSPSGFREPNAVRLPSSGCGGPRPRKGRNRRPSREDSMIDREHDMVIVPSDGGGYLSDSDSDNSDWSIGWLEPQAPEMQSDGDSEGSFAVLVPCYRHGRVEQPVQPNSRIPAHRVLPDDSLTGGNTFVEQWLSSLQN</sequence>
<accession>I1I711</accession>
<reference evidence="2" key="2">
    <citation type="submission" date="2017-06" db="EMBL/GenBank/DDBJ databases">
        <title>WGS assembly of Brachypodium distachyon.</title>
        <authorList>
            <consortium name="The International Brachypodium Initiative"/>
            <person name="Lucas S."/>
            <person name="Harmon-Smith M."/>
            <person name="Lail K."/>
            <person name="Tice H."/>
            <person name="Grimwood J."/>
            <person name="Bruce D."/>
            <person name="Barry K."/>
            <person name="Shu S."/>
            <person name="Lindquist E."/>
            <person name="Wang M."/>
            <person name="Pitluck S."/>
            <person name="Vogel J.P."/>
            <person name="Garvin D.F."/>
            <person name="Mockler T.C."/>
            <person name="Schmutz J."/>
            <person name="Rokhsar D."/>
            <person name="Bevan M.W."/>
        </authorList>
    </citation>
    <scope>NUCLEOTIDE SEQUENCE</scope>
    <source>
        <strain evidence="2">Bd21</strain>
    </source>
</reference>
<dbReference type="HOGENOM" id="CLU_098173_0_0_1"/>
<dbReference type="EMBL" id="CM000882">
    <property type="protein sequence ID" value="KQJ98266.1"/>
    <property type="molecule type" value="Genomic_DNA"/>
</dbReference>
<dbReference type="eggNOG" id="ENOG502RYAH">
    <property type="taxonomic scope" value="Eukaryota"/>
</dbReference>
<dbReference type="EnsemblPlants" id="KQJ98266">
    <property type="protein sequence ID" value="KQJ98266"/>
    <property type="gene ID" value="BRADI_3g35800v3"/>
</dbReference>
<gene>
    <name evidence="3" type="primary">LOC100841052</name>
    <name evidence="2" type="ORF">BRADI_3g35800v3</name>
</gene>